<protein>
    <submittedName>
        <fullName evidence="3">Type III secretion system needle length determinant, SpaN/EivJ family</fullName>
    </submittedName>
</protein>
<evidence type="ECO:0000256" key="1">
    <source>
        <dbReference type="SAM" id="MobiDB-lite"/>
    </source>
</evidence>
<dbReference type="Pfam" id="PF02510">
    <property type="entry name" value="SPAN"/>
    <property type="match status" value="1"/>
</dbReference>
<dbReference type="Proteomes" id="UP001167864">
    <property type="component" value="Unassembled WGS sequence"/>
</dbReference>
<dbReference type="InterPro" id="IPR056746">
    <property type="entry name" value="SPAN_dom"/>
</dbReference>
<dbReference type="EMBL" id="JAUEHU010000001">
    <property type="protein sequence ID" value="MDN0086143.1"/>
    <property type="molecule type" value="Genomic_DNA"/>
</dbReference>
<evidence type="ECO:0000313" key="4">
    <source>
        <dbReference type="Proteomes" id="UP001167864"/>
    </source>
</evidence>
<accession>A0AAW7JTR8</accession>
<feature type="compositionally biased region" description="Low complexity" evidence="1">
    <location>
        <begin position="340"/>
        <end position="350"/>
    </location>
</feature>
<organism evidence="3 4">
    <name type="scientific">Yersinia nurmii</name>
    <dbReference type="NCBI Taxonomy" id="685706"/>
    <lineage>
        <taxon>Bacteria</taxon>
        <taxon>Pseudomonadati</taxon>
        <taxon>Pseudomonadota</taxon>
        <taxon>Gammaproteobacteria</taxon>
        <taxon>Enterobacterales</taxon>
        <taxon>Yersiniaceae</taxon>
        <taxon>Yersinia</taxon>
    </lineage>
</organism>
<dbReference type="AlphaFoldDB" id="A0AAW7JTR8"/>
<evidence type="ECO:0000259" key="2">
    <source>
        <dbReference type="Pfam" id="PF02510"/>
    </source>
</evidence>
<feature type="compositionally biased region" description="Polar residues" evidence="1">
    <location>
        <begin position="1"/>
        <end position="20"/>
    </location>
</feature>
<feature type="region of interest" description="Disordered" evidence="1">
    <location>
        <begin position="1"/>
        <end position="26"/>
    </location>
</feature>
<sequence>MEQVNSVSGANTVRTENISEAAQPISDIVRKKQQEEKGEHFTEIADKTVPPIPTLLSPLLALQLGIGHIAGPKTKKGEISALKETKVQTAHPRLDHLTQEIPTKPNAQFQQKIPERLTTKDMTDKSLLAVLPTGKEIKNIEVIRNPQSLQRKSHVTDVIPVSSLARDSAEKTSALSANGYRQNFTAPNHERLNPVQQIVGKPISTDMTATGENEALFPQFKQEVKVDSLSTEKGRPELLSPAPNKSTNAVADIATKAALPMGKTEKFPQPQSGNNEIEGPGKLTYRFKQWGEGHHVNISTQTQNHSAQVVFQPSDATVQQRLGTGEMPQHWSLLRDGESQQQQKQHQEQPTQDEEEAQ</sequence>
<feature type="region of interest" description="Disordered" evidence="1">
    <location>
        <begin position="321"/>
        <end position="358"/>
    </location>
</feature>
<proteinExistence type="predicted"/>
<dbReference type="RefSeq" id="WP_289817539.1">
    <property type="nucleotide sequence ID" value="NZ_JAUEHU010000001.1"/>
</dbReference>
<evidence type="ECO:0000313" key="3">
    <source>
        <dbReference type="EMBL" id="MDN0086143.1"/>
    </source>
</evidence>
<name>A0AAW7JTR8_9GAMM</name>
<gene>
    <name evidence="3" type="ORF">QVN42_01835</name>
</gene>
<feature type="domain" description="Surface presentation of antigen" evidence="2">
    <location>
        <begin position="282"/>
        <end position="356"/>
    </location>
</feature>
<reference evidence="3" key="1">
    <citation type="submission" date="2023-06" db="EMBL/GenBank/DDBJ databases">
        <authorList>
            <person name="Polev D.E."/>
            <person name="Saitova A.T."/>
            <person name="Bogumilchik E.A."/>
            <person name="Kokorina G.I."/>
            <person name="Voskresenskaia E.A."/>
        </authorList>
    </citation>
    <scope>NUCLEOTIDE SEQUENCE</scope>
    <source>
        <strain evidence="3">2145 StPb PI</strain>
    </source>
</reference>
<comment type="caution">
    <text evidence="3">The sequence shown here is derived from an EMBL/GenBank/DDBJ whole genome shotgun (WGS) entry which is preliminary data.</text>
</comment>